<dbReference type="HOGENOM" id="CLU_3121209_0_0_10"/>
<reference evidence="1 2" key="1">
    <citation type="submission" date="2011-12" db="EMBL/GenBank/DDBJ databases">
        <title>The Genome Sequence of Prevotella maculosa OT 289.</title>
        <authorList>
            <consortium name="The Broad Institute Genome Sequencing Platform"/>
            <person name="Earl A."/>
            <person name="Ward D."/>
            <person name="Feldgarden M."/>
            <person name="Gevers D."/>
            <person name="Izard J."/>
            <person name="Blanton J.M."/>
            <person name="Mathney J."/>
            <person name="Tanner A.C."/>
            <person name="Dewhirst F.E."/>
            <person name="Young S.K."/>
            <person name="Zeng Q."/>
            <person name="Gargeya S."/>
            <person name="Fitzgerald M."/>
            <person name="Haas B."/>
            <person name="Abouelleil A."/>
            <person name="Alvarado L."/>
            <person name="Arachchi H.M."/>
            <person name="Berlin A."/>
            <person name="Chapman S.B."/>
            <person name="Gearin G."/>
            <person name="Goldberg J."/>
            <person name="Griggs A."/>
            <person name="Gujja S."/>
            <person name="Hansen M."/>
            <person name="Heiman D."/>
            <person name="Howarth C."/>
            <person name="Larimer J."/>
            <person name="Lui A."/>
            <person name="MacDonald P.J.P."/>
            <person name="McCowen C."/>
            <person name="Montmayeur A."/>
            <person name="Murphy C."/>
            <person name="Neiman D."/>
            <person name="Pearson M."/>
            <person name="Priest M."/>
            <person name="Roberts A."/>
            <person name="Saif S."/>
            <person name="Shea T."/>
            <person name="Sisk P."/>
            <person name="Stolte C."/>
            <person name="Sykes S."/>
            <person name="Wortman J."/>
            <person name="Nusbaum C."/>
            <person name="Birren B."/>
        </authorList>
    </citation>
    <scope>NUCLEOTIDE SEQUENCE [LARGE SCALE GENOMIC DNA]</scope>
    <source>
        <strain evidence="1 2">OT 289</strain>
    </source>
</reference>
<proteinExistence type="predicted"/>
<accession>H1HN31</accession>
<comment type="caution">
    <text evidence="1">The sequence shown here is derived from an EMBL/GenBank/DDBJ whole genome shotgun (WGS) entry which is preliminary data.</text>
</comment>
<evidence type="ECO:0000313" key="1">
    <source>
        <dbReference type="EMBL" id="EHO69718.1"/>
    </source>
</evidence>
<name>H1HN31_9BACT</name>
<gene>
    <name evidence="1" type="ORF">HMPREF9944_01575</name>
</gene>
<sequence length="50" mass="5765">MISKIGSGRITEEVIKNMTDMVFKDYRSLYFSINGDPFATQQRNPHSNLL</sequence>
<dbReference type="EMBL" id="AGEK01000028">
    <property type="protein sequence ID" value="EHO69718.1"/>
    <property type="molecule type" value="Genomic_DNA"/>
</dbReference>
<protein>
    <submittedName>
        <fullName evidence="1">Uncharacterized protein</fullName>
    </submittedName>
</protein>
<evidence type="ECO:0000313" key="2">
    <source>
        <dbReference type="Proteomes" id="UP000003167"/>
    </source>
</evidence>
<dbReference type="Proteomes" id="UP000003167">
    <property type="component" value="Unassembled WGS sequence"/>
</dbReference>
<dbReference type="AlphaFoldDB" id="H1HN31"/>
<keyword evidence="2" id="KW-1185">Reference proteome</keyword>
<organism evidence="1 2">
    <name type="scientific">Segatella maculosa OT 289</name>
    <dbReference type="NCBI Taxonomy" id="999422"/>
    <lineage>
        <taxon>Bacteria</taxon>
        <taxon>Pseudomonadati</taxon>
        <taxon>Bacteroidota</taxon>
        <taxon>Bacteroidia</taxon>
        <taxon>Bacteroidales</taxon>
        <taxon>Prevotellaceae</taxon>
        <taxon>Segatella</taxon>
    </lineage>
</organism>